<proteinExistence type="predicted"/>
<keyword evidence="2" id="KW-0067">ATP-binding</keyword>
<evidence type="ECO:0000313" key="5">
    <source>
        <dbReference type="Proteomes" id="UP000247702"/>
    </source>
</evidence>
<keyword evidence="5" id="KW-1185">Reference proteome</keyword>
<dbReference type="PANTHER" id="PTHR44329:SF298">
    <property type="entry name" value="MIXED LINEAGE KINASE DOMAIN-LIKE PROTEIN"/>
    <property type="match status" value="1"/>
</dbReference>
<evidence type="ECO:0000256" key="1">
    <source>
        <dbReference type="ARBA" id="ARBA00022741"/>
    </source>
</evidence>
<dbReference type="GO" id="GO:0004674">
    <property type="term" value="F:protein serine/threonine kinase activity"/>
    <property type="evidence" value="ECO:0007669"/>
    <property type="project" value="TreeGrafter"/>
</dbReference>
<organism evidence="4 5">
    <name type="scientific">Rhizophagus clarus</name>
    <dbReference type="NCBI Taxonomy" id="94130"/>
    <lineage>
        <taxon>Eukaryota</taxon>
        <taxon>Fungi</taxon>
        <taxon>Fungi incertae sedis</taxon>
        <taxon>Mucoromycota</taxon>
        <taxon>Glomeromycotina</taxon>
        <taxon>Glomeromycetes</taxon>
        <taxon>Glomerales</taxon>
        <taxon>Glomeraceae</taxon>
        <taxon>Rhizophagus</taxon>
    </lineage>
</organism>
<evidence type="ECO:0000259" key="3">
    <source>
        <dbReference type="PROSITE" id="PS50011"/>
    </source>
</evidence>
<dbReference type="InterPro" id="IPR051681">
    <property type="entry name" value="Ser/Thr_Kinases-Pseudokinases"/>
</dbReference>
<dbReference type="InterPro" id="IPR001245">
    <property type="entry name" value="Ser-Thr/Tyr_kinase_cat_dom"/>
</dbReference>
<protein>
    <recommendedName>
        <fullName evidence="3">Protein kinase domain-containing protein</fullName>
    </recommendedName>
</protein>
<dbReference type="GO" id="GO:0005524">
    <property type="term" value="F:ATP binding"/>
    <property type="evidence" value="ECO:0007669"/>
    <property type="project" value="UniProtKB-KW"/>
</dbReference>
<gene>
    <name evidence="4" type="ORF">RclHR1_06440008</name>
</gene>
<dbReference type="InterPro" id="IPR011009">
    <property type="entry name" value="Kinase-like_dom_sf"/>
</dbReference>
<comment type="caution">
    <text evidence="4">The sequence shown here is derived from an EMBL/GenBank/DDBJ whole genome shotgun (WGS) entry which is preliminary data.</text>
</comment>
<keyword evidence="1" id="KW-0547">Nucleotide-binding</keyword>
<dbReference type="AlphaFoldDB" id="A0A2Z6RUA7"/>
<dbReference type="InterPro" id="IPR000719">
    <property type="entry name" value="Prot_kinase_dom"/>
</dbReference>
<name>A0A2Z6RUA7_9GLOM</name>
<accession>A0A2Z6RUA7</accession>
<dbReference type="SUPFAM" id="SSF56112">
    <property type="entry name" value="Protein kinase-like (PK-like)"/>
    <property type="match status" value="1"/>
</dbReference>
<reference evidence="4 5" key="1">
    <citation type="submission" date="2017-11" db="EMBL/GenBank/DDBJ databases">
        <title>The genome of Rhizophagus clarus HR1 reveals common genetic basis of auxotrophy among arbuscular mycorrhizal fungi.</title>
        <authorList>
            <person name="Kobayashi Y."/>
        </authorList>
    </citation>
    <scope>NUCLEOTIDE SEQUENCE [LARGE SCALE GENOMIC DNA]</scope>
    <source>
        <strain evidence="4 5">HR1</strain>
    </source>
</reference>
<dbReference type="PANTHER" id="PTHR44329">
    <property type="entry name" value="SERINE/THREONINE-PROTEIN KINASE TNNI3K-RELATED"/>
    <property type="match status" value="1"/>
</dbReference>
<dbReference type="EMBL" id="BEXD01004031">
    <property type="protein sequence ID" value="GBC05821.1"/>
    <property type="molecule type" value="Genomic_DNA"/>
</dbReference>
<evidence type="ECO:0000313" key="4">
    <source>
        <dbReference type="EMBL" id="GBC05821.1"/>
    </source>
</evidence>
<sequence>MSSQSDTVRDNYDDDIKCKICGEVYMNVKNKWCKSCRIDNLKKNFTNWTSGNEKIDNFIQGMQLNIERYDDTIIEWIPYNKFKNIKKMGENGLTTATWKGGKLKYYWKYENERIKKVTLKFLSDSQDLINDISNEVKVYSIRRDGEPKIYGISQNPDTKDYVIVFQKSCNCKNCGKIYTSIKGKWCYSCQVNDLKENFTNWTSGNEKIDAFIQEMQLNIQMYDDTIIEWIPYNRFNKIKEISKGGITTAIWKDGPLKYNHKKKKYKRRANKVTLKFFNNSQNNINEFLNEVNAYSIKSNNEPEVYGISQNQNTKDYIIVLQNGCNCINCGKIYEYIDDKWCNQCRINSLKENFTNWTSGDVKIDGFIQEKQLEIKSHCGIIVEWIPYNQFDKIKEIGKDGLATVYSATWKDGPLYNYDYIKKHKWERLSNYEVNLKFFDNPQNNISEFLNEAESCYGIYGISKHPDTKNYIIVLRDLYCEICGHYTRMNNKWCKPCQISNIKQNPPICTSGNEKIDEFIQEMQQLEITCYFDTIVQWIPYNQFNDIKKTECGFDTAIWKGNLLKYNEKEKKYKRIPNEAVTVTLKFLNDSQDIINDISNEIKAYSLTIYGISQNPDTKDYVIVIRNSDYCKKCGQYTNMTNSCGYLCKPCKINGIKQNFSIRTSENEKINNFIQEMQLKTENNYDIIVEWIPYDQFKILEKIGKGGFAIVYSAIWKDGPLYYDNKKWTRLPNKKVALKCLYNSQNITNEFLNEVKAYSINNSNDGILKIYGISQNPVTKDYIIVLEYANCGSLNNDNNYNKIIKNYNWHEKLMTLKGIVKGLKKIQPFVAPEVLRGKPYTQAADIYSFGMIMYYFATGKQPFANCAHDNVLVLNICNGIRPEISEKEAPKCYIDLMKKCWDPNPDNRPSANEIDELTGLFLICSYNGDIPYRNRNKEIRRQFEEAEEYRKAKPLFIENNQLTAAHPQAYYTSRLLNPFTKDLPKYENDSNNSMEVTDFTKL</sequence>
<dbReference type="Proteomes" id="UP000247702">
    <property type="component" value="Unassembled WGS sequence"/>
</dbReference>
<dbReference type="Gene3D" id="1.10.510.10">
    <property type="entry name" value="Transferase(Phosphotransferase) domain 1"/>
    <property type="match status" value="2"/>
</dbReference>
<dbReference type="Pfam" id="PF07714">
    <property type="entry name" value="PK_Tyr_Ser-Thr"/>
    <property type="match status" value="2"/>
</dbReference>
<feature type="domain" description="Protein kinase" evidence="3">
    <location>
        <begin position="609"/>
        <end position="921"/>
    </location>
</feature>
<dbReference type="PROSITE" id="PS50011">
    <property type="entry name" value="PROTEIN_KINASE_DOM"/>
    <property type="match status" value="1"/>
</dbReference>
<evidence type="ECO:0000256" key="2">
    <source>
        <dbReference type="ARBA" id="ARBA00022840"/>
    </source>
</evidence>